<feature type="region of interest" description="Disordered" evidence="2">
    <location>
        <begin position="467"/>
        <end position="967"/>
    </location>
</feature>
<reference evidence="4" key="2">
    <citation type="submission" date="2013-12" db="EMBL/GenBank/DDBJ databases">
        <title>Evolution of pathogenesis and genome organization in the Tremellales.</title>
        <authorList>
            <person name="Cuomo C."/>
            <person name="Litvintseva A."/>
            <person name="Heitman J."/>
            <person name="Chen Y."/>
            <person name="Sun S."/>
            <person name="Springer D."/>
            <person name="Dromer F."/>
            <person name="Young S."/>
            <person name="Zeng Q."/>
            <person name="Chapman S."/>
            <person name="Gujja S."/>
            <person name="Saif S."/>
            <person name="Birren B."/>
        </authorList>
    </citation>
    <scope>NUCLEOTIDE SEQUENCE [LARGE SCALE GENOMIC DNA]</scope>
    <source>
        <strain evidence="4">BCC8398</strain>
    </source>
</reference>
<feature type="compositionally biased region" description="Basic and acidic residues" evidence="2">
    <location>
        <begin position="727"/>
        <end position="744"/>
    </location>
</feature>
<evidence type="ECO:0000313" key="4">
    <source>
        <dbReference type="Proteomes" id="UP000092666"/>
    </source>
</evidence>
<dbReference type="PANTHER" id="PTHR12758">
    <property type="entry name" value="APOPTOSIS INHIBITOR 5-RELATED"/>
    <property type="match status" value="1"/>
</dbReference>
<feature type="compositionally biased region" description="Basic and acidic residues" evidence="2">
    <location>
        <begin position="933"/>
        <end position="960"/>
    </location>
</feature>
<feature type="compositionally biased region" description="Polar residues" evidence="2">
    <location>
        <begin position="467"/>
        <end position="480"/>
    </location>
</feature>
<dbReference type="InterPro" id="IPR008383">
    <property type="entry name" value="API5"/>
</dbReference>
<feature type="compositionally biased region" description="Low complexity" evidence="2">
    <location>
        <begin position="653"/>
        <end position="671"/>
    </location>
</feature>
<organism evidence="3 4">
    <name type="scientific">Kwoniella heveanensis BCC8398</name>
    <dbReference type="NCBI Taxonomy" id="1296120"/>
    <lineage>
        <taxon>Eukaryota</taxon>
        <taxon>Fungi</taxon>
        <taxon>Dikarya</taxon>
        <taxon>Basidiomycota</taxon>
        <taxon>Agaricomycotina</taxon>
        <taxon>Tremellomycetes</taxon>
        <taxon>Tremellales</taxon>
        <taxon>Cryptococcaceae</taxon>
        <taxon>Kwoniella</taxon>
    </lineage>
</organism>
<dbReference type="Pfam" id="PF05918">
    <property type="entry name" value="API5"/>
    <property type="match status" value="1"/>
</dbReference>
<feature type="compositionally biased region" description="Basic and acidic residues" evidence="2">
    <location>
        <begin position="902"/>
        <end position="914"/>
    </location>
</feature>
<feature type="compositionally biased region" description="Polar residues" evidence="2">
    <location>
        <begin position="891"/>
        <end position="900"/>
    </location>
</feature>
<keyword evidence="1" id="KW-0053">Apoptosis</keyword>
<dbReference type="GO" id="GO:0006915">
    <property type="term" value="P:apoptotic process"/>
    <property type="evidence" value="ECO:0007669"/>
    <property type="project" value="UniProtKB-KW"/>
</dbReference>
<dbReference type="STRING" id="1296120.A0A1B9GXJ8"/>
<feature type="compositionally biased region" description="Basic and acidic residues" evidence="2">
    <location>
        <begin position="522"/>
        <end position="531"/>
    </location>
</feature>
<sequence>MSGDDGAGSGDALVKARQLMTAAVAPNSTAESRRTFRSHLITLASDPSYEHKAFFGTLVSKFFGEFEDLQDSTIDALLDLCEDEDEKVRIIGIKGLGPTGRADPRWVKGNTGVLLQLLACQPRELKHVRDSLQMLLAVSPIDVLSVMIDDCRGSEEETGASRKNIIEYLNNDAKDFRKELENSAAGHGAAGDGKNAVEVERVFREGFLEVLDRVKGEGEVRMILEMLKDLPSVSGPTATADTKIRYIKAVTRSLPSTATDPETVAPLIQLFVEYIERASPVDPRCALSFVSIHGKSLISLATSSGKSMNGNGHAATAATMTLAPVSASMSARKALQGLRKWVDGALDKWKTADRSAEIKDKDVSEEVIARDFIEVILHRLVTLSRNVIASNGILVEIVLYAIYRLATVSDRRSWISSSDARGLSDIAREASRIERQTSIGSVESKIWRNVTDMAEILSDPRSRITRITSSWPSTSSRVQQQPPPARLSAYGQPSSSAVPPSGPRNDGTARSASMPMRNAPRGPRDNHREARAPPAGPRSTSSRVAGPPNTNKPLPTGPRESHSRAPVAQRPDDRDHTGSSSRASNRQVRAPRSPAQRRSASPSRERNDESRRRETPPKPAPAQTRSPVRPPTPPLPSDSSTTARPAQGLSIRSASQPTTSANASPASTSITKAKSPEAPGAKTVERTGFPATPPVRDNPTSLASRLGVSTSTTTSASTSSPSPFTKRQREEESSQPRSSNERKAPPVLSTDRPSLLSRLSAKDSSAEGPQAKKSRYQGSPNASGSTPSPASSTPVAAKLSLRDRLNGHGPKASPSSPLAGSDANGGSSATLPPTGPKGLSILNRSTSSPAPSPIRPGSGSLSTSSQPKGLSILSRSSQSKSSNVSGDASAAANNHVNSGPDTKPDARVEPESPKRSANLSILRHASSSATDANKADVRAAEAGRLIRERDEHESSAKGGDEGEEEEVIVRKGRGFRAKTPDDIIMAESSLSITTLNANSNLNINGGGSGLAGRIGLAAAGGGGGAGGGSIRGGSRGGVAASAGTGVGLPFGIAGHGARGRGRGLVRPGDGRG</sequence>
<feature type="compositionally biased region" description="Polar residues" evidence="2">
    <location>
        <begin position="813"/>
        <end position="831"/>
    </location>
</feature>
<dbReference type="PANTHER" id="PTHR12758:SF19">
    <property type="entry name" value="APOPTOSIS INHIBITOR 5"/>
    <property type="match status" value="1"/>
</dbReference>
<dbReference type="OrthoDB" id="19224at2759"/>
<feature type="compositionally biased region" description="Basic and acidic residues" evidence="2">
    <location>
        <begin position="603"/>
        <end position="616"/>
    </location>
</feature>
<feature type="compositionally biased region" description="Polar residues" evidence="2">
    <location>
        <begin position="915"/>
        <end position="931"/>
    </location>
</feature>
<gene>
    <name evidence="3" type="ORF">I316_02253</name>
</gene>
<dbReference type="GO" id="GO:0043066">
    <property type="term" value="P:negative regulation of apoptotic process"/>
    <property type="evidence" value="ECO:0007669"/>
    <property type="project" value="TreeGrafter"/>
</dbReference>
<accession>A0A1B9GXJ8</accession>
<feature type="compositionally biased region" description="Polar residues" evidence="2">
    <location>
        <begin position="538"/>
        <end position="553"/>
    </location>
</feature>
<evidence type="ECO:0000256" key="2">
    <source>
        <dbReference type="SAM" id="MobiDB-lite"/>
    </source>
</evidence>
<keyword evidence="4" id="KW-1185">Reference proteome</keyword>
<feature type="compositionally biased region" description="Low complexity" evidence="2">
    <location>
        <begin position="871"/>
        <end position="885"/>
    </location>
</feature>
<dbReference type="GO" id="GO:0005634">
    <property type="term" value="C:nucleus"/>
    <property type="evidence" value="ECO:0007669"/>
    <property type="project" value="TreeGrafter"/>
</dbReference>
<name>A0A1B9GXJ8_9TREE</name>
<dbReference type="GO" id="GO:0003723">
    <property type="term" value="F:RNA binding"/>
    <property type="evidence" value="ECO:0007669"/>
    <property type="project" value="TreeGrafter"/>
</dbReference>
<feature type="compositionally biased region" description="Low complexity" evidence="2">
    <location>
        <begin position="586"/>
        <end position="602"/>
    </location>
</feature>
<dbReference type="EMBL" id="KI669497">
    <property type="protein sequence ID" value="OCF35761.1"/>
    <property type="molecule type" value="Genomic_DNA"/>
</dbReference>
<feature type="region of interest" description="Disordered" evidence="2">
    <location>
        <begin position="1050"/>
        <end position="1072"/>
    </location>
</feature>
<protein>
    <submittedName>
        <fullName evidence="3">Uncharacterized protein</fullName>
    </submittedName>
</protein>
<evidence type="ECO:0000256" key="1">
    <source>
        <dbReference type="ARBA" id="ARBA00022703"/>
    </source>
</evidence>
<feature type="compositionally biased region" description="Low complexity" evidence="2">
    <location>
        <begin position="778"/>
        <end position="797"/>
    </location>
</feature>
<feature type="compositionally biased region" description="Low complexity" evidence="2">
    <location>
        <begin position="709"/>
        <end position="725"/>
    </location>
</feature>
<proteinExistence type="predicted"/>
<feature type="compositionally biased region" description="Polar residues" evidence="2">
    <location>
        <begin position="859"/>
        <end position="868"/>
    </location>
</feature>
<evidence type="ECO:0000313" key="3">
    <source>
        <dbReference type="EMBL" id="OCF35761.1"/>
    </source>
</evidence>
<dbReference type="AlphaFoldDB" id="A0A1B9GXJ8"/>
<dbReference type="Proteomes" id="UP000092666">
    <property type="component" value="Unassembled WGS sequence"/>
</dbReference>
<reference evidence="3 4" key="1">
    <citation type="submission" date="2013-07" db="EMBL/GenBank/DDBJ databases">
        <title>The Genome Sequence of Cryptococcus heveanensis BCC8398.</title>
        <authorList>
            <consortium name="The Broad Institute Genome Sequencing Platform"/>
            <person name="Cuomo C."/>
            <person name="Litvintseva A."/>
            <person name="Chen Y."/>
            <person name="Heitman J."/>
            <person name="Sun S."/>
            <person name="Springer D."/>
            <person name="Dromer F."/>
            <person name="Young S.K."/>
            <person name="Zeng Q."/>
            <person name="Gargeya S."/>
            <person name="Fitzgerald M."/>
            <person name="Abouelleil A."/>
            <person name="Alvarado L."/>
            <person name="Berlin A.M."/>
            <person name="Chapman S.B."/>
            <person name="Dewar J."/>
            <person name="Goldberg J."/>
            <person name="Griggs A."/>
            <person name="Gujja S."/>
            <person name="Hansen M."/>
            <person name="Howarth C."/>
            <person name="Imamovic A."/>
            <person name="Larimer J."/>
            <person name="McCowan C."/>
            <person name="Murphy C."/>
            <person name="Pearson M."/>
            <person name="Priest M."/>
            <person name="Roberts A."/>
            <person name="Saif S."/>
            <person name="Shea T."/>
            <person name="Sykes S."/>
            <person name="Wortman J."/>
            <person name="Nusbaum C."/>
            <person name="Birren B."/>
        </authorList>
    </citation>
    <scope>NUCLEOTIDE SEQUENCE [LARGE SCALE GENOMIC DNA]</scope>
    <source>
        <strain evidence="3 4">BCC8398</strain>
    </source>
</reference>